<accession>A0A1Y6K2F1</accession>
<dbReference type="Gene3D" id="3.40.50.1000">
    <property type="entry name" value="HAD superfamily/HAD-like"/>
    <property type="match status" value="1"/>
</dbReference>
<dbReference type="SFLD" id="SFLDG01129">
    <property type="entry name" value="C1.5:_HAD__Beta-PGM__Phosphata"/>
    <property type="match status" value="1"/>
</dbReference>
<dbReference type="InterPro" id="IPR023198">
    <property type="entry name" value="PGP-like_dom2"/>
</dbReference>
<reference evidence="2" key="1">
    <citation type="submission" date="2017-05" db="EMBL/GenBank/DDBJ databases">
        <authorList>
            <person name="Kirkegaard R."/>
            <person name="Mcilroy J S."/>
        </authorList>
    </citation>
    <scope>NUCLEOTIDE SEQUENCE [LARGE SCALE GENOMIC DNA]</scope>
</reference>
<keyword evidence="2" id="KW-1185">Reference proteome</keyword>
<dbReference type="InterPro" id="IPR023214">
    <property type="entry name" value="HAD_sf"/>
</dbReference>
<dbReference type="RefSeq" id="WP_157891682.1">
    <property type="nucleotide sequence ID" value="NZ_LT859958.1"/>
</dbReference>
<dbReference type="PANTHER" id="PTHR18901">
    <property type="entry name" value="2-DEOXYGLUCOSE-6-PHOSPHATE PHOSPHATASE 2"/>
    <property type="match status" value="1"/>
</dbReference>
<dbReference type="KEGG" id="abat:CFX1CAM_0807"/>
<gene>
    <name evidence="1" type="ORF">CFX1CAM_0807</name>
</gene>
<proteinExistence type="predicted"/>
<sequence>MTIEAVIFDLDDLMIDSERFHFDALKRLMKKYGKSTPEEWFAPMIGLDNYECAEFVIKNAQLPLPVDAYLDQMIENLIELLPQMINPNPGLFELIDMLTGSGISLGVASNSFKKYVTLALESLGVIDSFACVITAEDVEQGKPAPDIYLLAAQCLETEPERCLALEDSPVGMIAALSAGMSCAVIPNQYIKGANFSDATYVFPSLVELTQAIPEILSQNQQ</sequence>
<name>A0A1Y6K2F1_9CHLR</name>
<dbReference type="AlphaFoldDB" id="A0A1Y6K2F1"/>
<dbReference type="EMBL" id="LT859958">
    <property type="protein sequence ID" value="SMX53872.1"/>
    <property type="molecule type" value="Genomic_DNA"/>
</dbReference>
<dbReference type="OrthoDB" id="9797743at2"/>
<dbReference type="NCBIfam" id="TIGR01509">
    <property type="entry name" value="HAD-SF-IA-v3"/>
    <property type="match status" value="1"/>
</dbReference>
<dbReference type="Gene3D" id="1.10.150.240">
    <property type="entry name" value="Putative phosphatase, domain 2"/>
    <property type="match status" value="1"/>
</dbReference>
<evidence type="ECO:0008006" key="3">
    <source>
        <dbReference type="Google" id="ProtNLM"/>
    </source>
</evidence>
<organism evidence="1 2">
    <name type="scientific">Candidatus Brevifilum fermentans</name>
    <dbReference type="NCBI Taxonomy" id="1986204"/>
    <lineage>
        <taxon>Bacteria</taxon>
        <taxon>Bacillati</taxon>
        <taxon>Chloroflexota</taxon>
        <taxon>Anaerolineae</taxon>
        <taxon>Anaerolineales</taxon>
        <taxon>Anaerolineaceae</taxon>
        <taxon>Candidatus Brevifilum</taxon>
    </lineage>
</organism>
<dbReference type="InterPro" id="IPR041492">
    <property type="entry name" value="HAD_2"/>
</dbReference>
<evidence type="ECO:0000313" key="2">
    <source>
        <dbReference type="Proteomes" id="UP000195514"/>
    </source>
</evidence>
<dbReference type="InterPro" id="IPR036412">
    <property type="entry name" value="HAD-like_sf"/>
</dbReference>
<dbReference type="Pfam" id="PF13419">
    <property type="entry name" value="HAD_2"/>
    <property type="match status" value="1"/>
</dbReference>
<evidence type="ECO:0000313" key="1">
    <source>
        <dbReference type="EMBL" id="SMX53872.1"/>
    </source>
</evidence>
<dbReference type="InterPro" id="IPR006439">
    <property type="entry name" value="HAD-SF_hydro_IA"/>
</dbReference>
<dbReference type="SUPFAM" id="SSF56784">
    <property type="entry name" value="HAD-like"/>
    <property type="match status" value="1"/>
</dbReference>
<dbReference type="Proteomes" id="UP000195514">
    <property type="component" value="Chromosome I"/>
</dbReference>
<dbReference type="SFLD" id="SFLDS00003">
    <property type="entry name" value="Haloacid_Dehalogenase"/>
    <property type="match status" value="1"/>
</dbReference>
<dbReference type="PRINTS" id="PR00413">
    <property type="entry name" value="HADHALOGNASE"/>
</dbReference>
<protein>
    <recommendedName>
        <fullName evidence="3">HAD-superfamily hydrolase, subfamily IA, variant 3</fullName>
    </recommendedName>
</protein>
<dbReference type="SFLD" id="SFLDG01135">
    <property type="entry name" value="C1.5.6:_HAD__Beta-PGM__Phospha"/>
    <property type="match status" value="1"/>
</dbReference>
<dbReference type="PANTHER" id="PTHR18901:SF38">
    <property type="entry name" value="PSEUDOURIDINE-5'-PHOSPHATASE"/>
    <property type="match status" value="1"/>
</dbReference>